<dbReference type="RefSeq" id="WP_121854141.1">
    <property type="nucleotide sequence ID" value="NZ_CP037952.1"/>
</dbReference>
<dbReference type="EMBL" id="QYYH01000086">
    <property type="protein sequence ID" value="RJY11321.1"/>
    <property type="molecule type" value="Genomic_DNA"/>
</dbReference>
<keyword evidence="2" id="KW-1185">Reference proteome</keyword>
<dbReference type="Proteomes" id="UP000273022">
    <property type="component" value="Unassembled WGS sequence"/>
</dbReference>
<organism evidence="1 2">
    <name type="scientific">Parashewanella spongiae</name>
    <dbReference type="NCBI Taxonomy" id="342950"/>
    <lineage>
        <taxon>Bacteria</taxon>
        <taxon>Pseudomonadati</taxon>
        <taxon>Pseudomonadota</taxon>
        <taxon>Gammaproteobacteria</taxon>
        <taxon>Alteromonadales</taxon>
        <taxon>Shewanellaceae</taxon>
        <taxon>Parashewanella</taxon>
    </lineage>
</organism>
<evidence type="ECO:0000313" key="1">
    <source>
        <dbReference type="EMBL" id="RJY11321.1"/>
    </source>
</evidence>
<protein>
    <submittedName>
        <fullName evidence="1">Uncharacterized protein</fullName>
    </submittedName>
</protein>
<dbReference type="AlphaFoldDB" id="A0A3A6U1X9"/>
<gene>
    <name evidence="1" type="ORF">D5R81_13370</name>
</gene>
<comment type="caution">
    <text evidence="1">The sequence shown here is derived from an EMBL/GenBank/DDBJ whole genome shotgun (WGS) entry which is preliminary data.</text>
</comment>
<evidence type="ECO:0000313" key="2">
    <source>
        <dbReference type="Proteomes" id="UP000273022"/>
    </source>
</evidence>
<reference evidence="1 2" key="1">
    <citation type="submission" date="2018-09" db="EMBL/GenBank/DDBJ databases">
        <title>Phylogeny of the Shewanellaceae, and recommendation for two new genera, Pseudoshewanella and Parashewanella.</title>
        <authorList>
            <person name="Wang G."/>
        </authorList>
    </citation>
    <scope>NUCLEOTIDE SEQUENCE [LARGE SCALE GENOMIC DNA]</scope>
    <source>
        <strain evidence="1 2">KCTC 22492</strain>
    </source>
</reference>
<sequence>MAYLAQNDASWMETQVPAMEPSLQMSAHDCHMMTMSDNNQTSCTDKNNCCDSDCSQDDVCQSNCSHCFAFSVSGAMMASIHWPAQTPTTVVNAPPLNHFYIITGFTELRPPIS</sequence>
<proteinExistence type="predicted"/>
<accession>A0A3A6U1X9</accession>
<name>A0A3A6U1X9_9GAMM</name>